<evidence type="ECO:0000313" key="3">
    <source>
        <dbReference type="Proteomes" id="UP000253772"/>
    </source>
</evidence>
<evidence type="ECO:0000313" key="2">
    <source>
        <dbReference type="EMBL" id="QBP08829.1"/>
    </source>
</evidence>
<evidence type="ECO:0008006" key="4">
    <source>
        <dbReference type="Google" id="ProtNLM"/>
    </source>
</evidence>
<feature type="chain" id="PRO_5019781890" description="Lipoprotein" evidence="1">
    <location>
        <begin position="23"/>
        <end position="115"/>
    </location>
</feature>
<proteinExistence type="predicted"/>
<keyword evidence="1" id="KW-0732">Signal</keyword>
<dbReference type="OrthoDB" id="8537668at2"/>
<name>A0A482INW8_9BURK</name>
<accession>A0A482INW8</accession>
<dbReference type="Proteomes" id="UP000253772">
    <property type="component" value="Chromosome c1"/>
</dbReference>
<dbReference type="EMBL" id="CP037900">
    <property type="protein sequence ID" value="QBP08829.1"/>
    <property type="molecule type" value="Genomic_DNA"/>
</dbReference>
<dbReference type="PROSITE" id="PS51257">
    <property type="entry name" value="PROKAR_LIPOPROTEIN"/>
    <property type="match status" value="1"/>
</dbReference>
<reference evidence="2 3" key="1">
    <citation type="submission" date="2019-03" db="EMBL/GenBank/DDBJ databases">
        <title>Comparative insights into the high quality Complete genome sequence of highly metal resistant Cupriavidus metallidurans strain BS1 isolated from a gold-copper mine.</title>
        <authorList>
            <person name="Mazhar H.S."/>
            <person name="Rensing C."/>
        </authorList>
    </citation>
    <scope>NUCLEOTIDE SEQUENCE [LARGE SCALE GENOMIC DNA]</scope>
    <source>
        <strain evidence="2 3">BS1</strain>
    </source>
</reference>
<feature type="signal peptide" evidence="1">
    <location>
        <begin position="1"/>
        <end position="22"/>
    </location>
</feature>
<gene>
    <name evidence="2" type="ORF">DDF84_003225</name>
</gene>
<dbReference type="RefSeq" id="WP_017511535.1">
    <property type="nucleotide sequence ID" value="NZ_CP037900.1"/>
</dbReference>
<protein>
    <recommendedName>
        <fullName evidence="4">Lipoprotein</fullName>
    </recommendedName>
</protein>
<evidence type="ECO:0000256" key="1">
    <source>
        <dbReference type="SAM" id="SignalP"/>
    </source>
</evidence>
<organism evidence="2 3">
    <name type="scientific">Cupriavidus metallidurans</name>
    <dbReference type="NCBI Taxonomy" id="119219"/>
    <lineage>
        <taxon>Bacteria</taxon>
        <taxon>Pseudomonadati</taxon>
        <taxon>Pseudomonadota</taxon>
        <taxon>Betaproteobacteria</taxon>
        <taxon>Burkholderiales</taxon>
        <taxon>Burkholderiaceae</taxon>
        <taxon>Cupriavidus</taxon>
    </lineage>
</organism>
<dbReference type="AlphaFoldDB" id="A0A482INW8"/>
<sequence>MNKTLKLSRGATVLAFGTLACIGLSGCMTSTPSWDQHRGEALAAVKQQQIINPDAPTGLPTMDGTDGKTAVAAMRNFDRSLIRVQTGAGSPVGGFGIDFGAGGYGGVGMGGGSQR</sequence>